<evidence type="ECO:0000313" key="2">
    <source>
        <dbReference type="EMBL" id="SHL68694.1"/>
    </source>
</evidence>
<dbReference type="AlphaFoldDB" id="A0A1M7CN62"/>
<reference evidence="3" key="1">
    <citation type="submission" date="2016-11" db="EMBL/GenBank/DDBJ databases">
        <authorList>
            <person name="Varghese N."/>
            <person name="Submissions S."/>
        </authorList>
    </citation>
    <scope>NUCLEOTIDE SEQUENCE [LARGE SCALE GENOMIC DNA]</scope>
    <source>
        <strain evidence="3">DX253</strain>
    </source>
</reference>
<evidence type="ECO:0000259" key="1">
    <source>
        <dbReference type="Pfam" id="PF13643"/>
    </source>
</evidence>
<organism evidence="2 3">
    <name type="scientific">Haladaptatus paucihalophilus DX253</name>
    <dbReference type="NCBI Taxonomy" id="797209"/>
    <lineage>
        <taxon>Archaea</taxon>
        <taxon>Methanobacteriati</taxon>
        <taxon>Methanobacteriota</taxon>
        <taxon>Stenosarchaea group</taxon>
        <taxon>Halobacteria</taxon>
        <taxon>Halobacteriales</taxon>
        <taxon>Haladaptataceae</taxon>
        <taxon>Haladaptatus</taxon>
    </lineage>
</organism>
<evidence type="ECO:0000313" key="3">
    <source>
        <dbReference type="Proteomes" id="UP000184203"/>
    </source>
</evidence>
<dbReference type="Proteomes" id="UP000184203">
    <property type="component" value="Unassembled WGS sequence"/>
</dbReference>
<accession>A0A1M7CN62</accession>
<dbReference type="EMBL" id="FRAN01000011">
    <property type="protein sequence ID" value="SHL68694.1"/>
    <property type="molecule type" value="Genomic_DNA"/>
</dbReference>
<keyword evidence="3" id="KW-1185">Reference proteome</keyword>
<sequence>MASEINFKYTTNHRMKNTYIGCDDLIGKTIGSGTCSFCKNDATFTQMSPRTASSIYGYMIPVRCNGCESILSVDISERKILPVGGIEGLEDLPDEIDEYYQEALRCISADAPSGAVTLFRKTIHALAMHYEIADMNSNKSIYGMVKKLNEEGHIPAKLRRSLLTVKDIGNDGAHINENEPDREQAEAIKGLIDAVLSATVLTDQQIEFAREKHPNPHAEDN</sequence>
<protein>
    <recommendedName>
        <fullName evidence="1">DUF4145 domain-containing protein</fullName>
    </recommendedName>
</protein>
<feature type="domain" description="DUF4145" evidence="1">
    <location>
        <begin position="101"/>
        <end position="188"/>
    </location>
</feature>
<gene>
    <name evidence="2" type="ORF">SAMN05444342_4415</name>
</gene>
<dbReference type="InterPro" id="IPR025285">
    <property type="entry name" value="DUF4145"/>
</dbReference>
<dbReference type="RefSeq" id="WP_232423779.1">
    <property type="nucleotide sequence ID" value="NZ_AEMG01000027.1"/>
</dbReference>
<dbReference type="Pfam" id="PF13643">
    <property type="entry name" value="DUF4145"/>
    <property type="match status" value="1"/>
</dbReference>
<name>A0A1M7CN62_HALPU</name>
<proteinExistence type="predicted"/>